<dbReference type="PANTHER" id="PTHR46382:SF1">
    <property type="entry name" value="PHOSPHATIDATE CYTIDYLYLTRANSFERASE"/>
    <property type="match status" value="1"/>
</dbReference>
<evidence type="ECO:0000256" key="3">
    <source>
        <dbReference type="ARBA" id="ARBA00005119"/>
    </source>
</evidence>
<comment type="pathway">
    <text evidence="4">Lipid metabolism.</text>
</comment>
<dbReference type="OrthoDB" id="9799199at2"/>
<keyword evidence="14" id="KW-0443">Lipid metabolism</keyword>
<evidence type="ECO:0000313" key="20">
    <source>
        <dbReference type="EMBL" id="SJZ67787.1"/>
    </source>
</evidence>
<dbReference type="EC" id="2.7.7.41" evidence="6 18"/>
<dbReference type="PROSITE" id="PS01315">
    <property type="entry name" value="CDS"/>
    <property type="match status" value="1"/>
</dbReference>
<evidence type="ECO:0000256" key="18">
    <source>
        <dbReference type="RuleBase" id="RU003938"/>
    </source>
</evidence>
<dbReference type="GO" id="GO:0016024">
    <property type="term" value="P:CDP-diacylglycerol biosynthetic process"/>
    <property type="evidence" value="ECO:0007669"/>
    <property type="project" value="UniProtKB-UniPathway"/>
</dbReference>
<evidence type="ECO:0000256" key="11">
    <source>
        <dbReference type="ARBA" id="ARBA00022692"/>
    </source>
</evidence>
<dbReference type="Proteomes" id="UP000189857">
    <property type="component" value="Unassembled WGS sequence"/>
</dbReference>
<evidence type="ECO:0000256" key="7">
    <source>
        <dbReference type="ARBA" id="ARBA00019373"/>
    </source>
</evidence>
<evidence type="ECO:0000256" key="1">
    <source>
        <dbReference type="ARBA" id="ARBA00001698"/>
    </source>
</evidence>
<keyword evidence="15 19" id="KW-0472">Membrane</keyword>
<dbReference type="GO" id="GO:0004605">
    <property type="term" value="F:phosphatidate cytidylyltransferase activity"/>
    <property type="evidence" value="ECO:0007669"/>
    <property type="project" value="UniProtKB-EC"/>
</dbReference>
<feature type="transmembrane region" description="Helical" evidence="19">
    <location>
        <begin position="51"/>
        <end position="70"/>
    </location>
</feature>
<evidence type="ECO:0000256" key="12">
    <source>
        <dbReference type="ARBA" id="ARBA00022695"/>
    </source>
</evidence>
<evidence type="ECO:0000256" key="5">
    <source>
        <dbReference type="ARBA" id="ARBA00010185"/>
    </source>
</evidence>
<feature type="transmembrane region" description="Helical" evidence="19">
    <location>
        <begin position="171"/>
        <end position="190"/>
    </location>
</feature>
<proteinExistence type="inferred from homology"/>
<keyword evidence="17" id="KW-1208">Phospholipid metabolism</keyword>
<name>A0A1T4MLS3_9FIRM</name>
<comment type="subcellular location">
    <subcellularLocation>
        <location evidence="2">Cell membrane</location>
        <topology evidence="2">Multi-pass membrane protein</topology>
    </subcellularLocation>
</comment>
<evidence type="ECO:0000256" key="15">
    <source>
        <dbReference type="ARBA" id="ARBA00023136"/>
    </source>
</evidence>
<dbReference type="GO" id="GO:0005886">
    <property type="term" value="C:plasma membrane"/>
    <property type="evidence" value="ECO:0007669"/>
    <property type="project" value="UniProtKB-SubCell"/>
</dbReference>
<keyword evidence="16" id="KW-0594">Phospholipid biosynthesis</keyword>
<comment type="similarity">
    <text evidence="5 18">Belongs to the CDS family.</text>
</comment>
<keyword evidence="21" id="KW-1185">Reference proteome</keyword>
<evidence type="ECO:0000256" key="17">
    <source>
        <dbReference type="ARBA" id="ARBA00023264"/>
    </source>
</evidence>
<keyword evidence="9" id="KW-0444">Lipid biosynthesis</keyword>
<comment type="catalytic activity">
    <reaction evidence="1 18">
        <text>a 1,2-diacyl-sn-glycero-3-phosphate + CTP + H(+) = a CDP-1,2-diacyl-sn-glycerol + diphosphate</text>
        <dbReference type="Rhea" id="RHEA:16229"/>
        <dbReference type="ChEBI" id="CHEBI:15378"/>
        <dbReference type="ChEBI" id="CHEBI:33019"/>
        <dbReference type="ChEBI" id="CHEBI:37563"/>
        <dbReference type="ChEBI" id="CHEBI:58332"/>
        <dbReference type="ChEBI" id="CHEBI:58608"/>
        <dbReference type="EC" id="2.7.7.41"/>
    </reaction>
</comment>
<evidence type="ECO:0000313" key="21">
    <source>
        <dbReference type="Proteomes" id="UP000189857"/>
    </source>
</evidence>
<evidence type="ECO:0000256" key="9">
    <source>
        <dbReference type="ARBA" id="ARBA00022516"/>
    </source>
</evidence>
<keyword evidence="10 18" id="KW-0808">Transferase</keyword>
<reference evidence="20 21" key="1">
    <citation type="submission" date="2017-02" db="EMBL/GenBank/DDBJ databases">
        <authorList>
            <person name="Peterson S.W."/>
        </authorList>
    </citation>
    <scope>NUCLEOTIDE SEQUENCE [LARGE SCALE GENOMIC DNA]</scope>
    <source>
        <strain evidence="20 21">ATCC 17233</strain>
    </source>
</reference>
<evidence type="ECO:0000256" key="19">
    <source>
        <dbReference type="SAM" id="Phobius"/>
    </source>
</evidence>
<accession>A0A1T4MLS3</accession>
<feature type="transmembrane region" description="Helical" evidence="19">
    <location>
        <begin position="129"/>
        <end position="150"/>
    </location>
</feature>
<feature type="transmembrane region" description="Helical" evidence="19">
    <location>
        <begin position="103"/>
        <end position="123"/>
    </location>
</feature>
<protein>
    <recommendedName>
        <fullName evidence="7 18">Phosphatidate cytidylyltransferase</fullName>
        <ecNumber evidence="6 18">2.7.7.41</ecNumber>
    </recommendedName>
</protein>
<sequence length="266" mass="29169">MFVTRLISGIVLVILAIGTLYFGGAVTCIATLLISLVGVYELMRVYKIEKKAPAVVAYLGTIGYYILLFVDKTEFIMPGFIGYLLVVLAIYVLAYPKFRDSEIMATFTAFFYVSVMLSYVYRLRIMEHGGYLVILIFICSWGNDTLAYCTGILIGKHKMSPKLSPKKSIEGLIGGILGAGILGAVFGIIYSNHVKAVDNAWLWFGLIGAIGAIPAVIGDLAASAIKRNNDIKDYGKLIPGHGGILDRFDSMIFTAPIIYYLVNYLI</sequence>
<dbReference type="RefSeq" id="WP_078787110.1">
    <property type="nucleotide sequence ID" value="NZ_FMTO01000006.1"/>
</dbReference>
<comment type="pathway">
    <text evidence="3 18">Phospholipid metabolism; CDP-diacylglycerol biosynthesis; CDP-diacylglycerol from sn-glycerol 3-phosphate: step 3/3.</text>
</comment>
<organism evidence="20 21">
    <name type="scientific">Eubacterium ruminantium</name>
    <dbReference type="NCBI Taxonomy" id="42322"/>
    <lineage>
        <taxon>Bacteria</taxon>
        <taxon>Bacillati</taxon>
        <taxon>Bacillota</taxon>
        <taxon>Clostridia</taxon>
        <taxon>Eubacteriales</taxon>
        <taxon>Eubacteriaceae</taxon>
        <taxon>Eubacterium</taxon>
    </lineage>
</organism>
<keyword evidence="13 19" id="KW-1133">Transmembrane helix</keyword>
<feature type="transmembrane region" description="Helical" evidence="19">
    <location>
        <begin position="6"/>
        <end position="39"/>
    </location>
</feature>
<feature type="transmembrane region" description="Helical" evidence="19">
    <location>
        <begin position="76"/>
        <end position="96"/>
    </location>
</feature>
<evidence type="ECO:0000256" key="8">
    <source>
        <dbReference type="ARBA" id="ARBA00022475"/>
    </source>
</evidence>
<dbReference type="PANTHER" id="PTHR46382">
    <property type="entry name" value="PHOSPHATIDATE CYTIDYLYLTRANSFERASE"/>
    <property type="match status" value="1"/>
</dbReference>
<keyword evidence="8" id="KW-1003">Cell membrane</keyword>
<keyword evidence="12 18" id="KW-0548">Nucleotidyltransferase</keyword>
<evidence type="ECO:0000256" key="6">
    <source>
        <dbReference type="ARBA" id="ARBA00012487"/>
    </source>
</evidence>
<evidence type="ECO:0000256" key="13">
    <source>
        <dbReference type="ARBA" id="ARBA00022989"/>
    </source>
</evidence>
<feature type="transmembrane region" description="Helical" evidence="19">
    <location>
        <begin position="202"/>
        <end position="222"/>
    </location>
</feature>
<evidence type="ECO:0000256" key="10">
    <source>
        <dbReference type="ARBA" id="ARBA00022679"/>
    </source>
</evidence>
<keyword evidence="11 18" id="KW-0812">Transmembrane</keyword>
<dbReference type="InterPro" id="IPR000374">
    <property type="entry name" value="PC_trans"/>
</dbReference>
<evidence type="ECO:0000256" key="14">
    <source>
        <dbReference type="ARBA" id="ARBA00023098"/>
    </source>
</evidence>
<evidence type="ECO:0000256" key="16">
    <source>
        <dbReference type="ARBA" id="ARBA00023209"/>
    </source>
</evidence>
<dbReference type="EMBL" id="FUXA01000007">
    <property type="protein sequence ID" value="SJZ67787.1"/>
    <property type="molecule type" value="Genomic_DNA"/>
</dbReference>
<evidence type="ECO:0000256" key="2">
    <source>
        <dbReference type="ARBA" id="ARBA00004651"/>
    </source>
</evidence>
<evidence type="ECO:0000256" key="4">
    <source>
        <dbReference type="ARBA" id="ARBA00005189"/>
    </source>
</evidence>
<dbReference type="UniPathway" id="UPA00557">
    <property type="reaction ID" value="UER00614"/>
</dbReference>
<dbReference type="Pfam" id="PF01148">
    <property type="entry name" value="CTP_transf_1"/>
    <property type="match status" value="1"/>
</dbReference>
<dbReference type="AlphaFoldDB" id="A0A1T4MLS3"/>
<gene>
    <name evidence="20" type="ORF">SAMN02745110_01266</name>
</gene>